<dbReference type="AlphaFoldDB" id="A0A951UV14"/>
<name>A0A951UV14_9CYAN</name>
<proteinExistence type="predicted"/>
<accession>A0A951UV14</accession>
<sequence length="123" mass="13736">MQKILYFPNKAFPPRSGNVFFDTIALKPGTNNHLSADDIAALKAHPDFPQYEKWGAIEIVGTVAEIKPVAASSLSQLSAEEAEKTIESTHDAEKLAEWMKNESRITVRRALNRRIQQIKSGDE</sequence>
<organism evidence="1 2">
    <name type="scientific">Cyanomargarita calcarea GSE-NOS-MK-12-04C</name>
    <dbReference type="NCBI Taxonomy" id="2839659"/>
    <lineage>
        <taxon>Bacteria</taxon>
        <taxon>Bacillati</taxon>
        <taxon>Cyanobacteriota</taxon>
        <taxon>Cyanophyceae</taxon>
        <taxon>Nostocales</taxon>
        <taxon>Cyanomargaritaceae</taxon>
        <taxon>Cyanomargarita</taxon>
    </lineage>
</organism>
<reference evidence="1" key="1">
    <citation type="submission" date="2021-05" db="EMBL/GenBank/DDBJ databases">
        <authorList>
            <person name="Pietrasiak N."/>
            <person name="Ward R."/>
            <person name="Stajich J.E."/>
            <person name="Kurbessoian T."/>
        </authorList>
    </citation>
    <scope>NUCLEOTIDE SEQUENCE</scope>
    <source>
        <strain evidence="1">GSE-NOS-MK-12-04C</strain>
    </source>
</reference>
<reference evidence="1" key="2">
    <citation type="journal article" date="2022" name="Microbiol. Resour. Announc.">
        <title>Metagenome Sequencing to Explore Phylogenomics of Terrestrial Cyanobacteria.</title>
        <authorList>
            <person name="Ward R.D."/>
            <person name="Stajich J.E."/>
            <person name="Johansen J.R."/>
            <person name="Huntemann M."/>
            <person name="Clum A."/>
            <person name="Foster B."/>
            <person name="Foster B."/>
            <person name="Roux S."/>
            <person name="Palaniappan K."/>
            <person name="Varghese N."/>
            <person name="Mukherjee S."/>
            <person name="Reddy T.B.K."/>
            <person name="Daum C."/>
            <person name="Copeland A."/>
            <person name="Chen I.A."/>
            <person name="Ivanova N.N."/>
            <person name="Kyrpides N.C."/>
            <person name="Shapiro N."/>
            <person name="Eloe-Fadrosh E.A."/>
            <person name="Pietrasiak N."/>
        </authorList>
    </citation>
    <scope>NUCLEOTIDE SEQUENCE</scope>
    <source>
        <strain evidence="1">GSE-NOS-MK-12-04C</strain>
    </source>
</reference>
<gene>
    <name evidence="1" type="ORF">KME60_13630</name>
</gene>
<comment type="caution">
    <text evidence="1">The sequence shown here is derived from an EMBL/GenBank/DDBJ whole genome shotgun (WGS) entry which is preliminary data.</text>
</comment>
<evidence type="ECO:0000313" key="2">
    <source>
        <dbReference type="Proteomes" id="UP000729701"/>
    </source>
</evidence>
<protein>
    <submittedName>
        <fullName evidence="1">Uncharacterized protein</fullName>
    </submittedName>
</protein>
<dbReference type="Proteomes" id="UP000729701">
    <property type="component" value="Unassembled WGS sequence"/>
</dbReference>
<evidence type="ECO:0000313" key="1">
    <source>
        <dbReference type="EMBL" id="MBW4668430.1"/>
    </source>
</evidence>
<dbReference type="EMBL" id="JAHHGZ010000012">
    <property type="protein sequence ID" value="MBW4668430.1"/>
    <property type="molecule type" value="Genomic_DNA"/>
</dbReference>